<evidence type="ECO:0000313" key="4">
    <source>
        <dbReference type="Proteomes" id="UP000321189"/>
    </source>
</evidence>
<keyword evidence="4" id="KW-1185">Reference proteome</keyword>
<dbReference type="Gene3D" id="1.10.40.80">
    <property type="match status" value="1"/>
</dbReference>
<evidence type="ECO:0000259" key="2">
    <source>
        <dbReference type="PROSITE" id="PS51352"/>
    </source>
</evidence>
<name>A0ABQ0UHB2_PSEAF</name>
<feature type="domain" description="Thioredoxin" evidence="2">
    <location>
        <begin position="49"/>
        <end position="236"/>
    </location>
</feature>
<comment type="caution">
    <text evidence="3">The sequence shown here is derived from an EMBL/GenBank/DDBJ whole genome shotgun (WGS) entry which is preliminary data.</text>
</comment>
<dbReference type="InterPro" id="IPR036249">
    <property type="entry name" value="Thioredoxin-like_sf"/>
</dbReference>
<sequence>MKKLLLLCFVVILSGCQSTQNNESEELKKELAQLKKVQRQVAIKVGLGALVRPEKIELSSEAIWIGSKDAEVVMIEFTDLHCPYCKKFQQTVWPELKAKYVDTNKLAVSAREFPLASLHPKAPYAAVTLRCANEQDQYENVKDRLFELGKSMAKASLDEIVKDFNLDQEQFDACLANTDVHNVVTRSLQDAAELGLSSTPTFIIGKKEGNYITNYQILTGAGSLEKFGSVIDEVTKSK</sequence>
<dbReference type="InterPro" id="IPR013766">
    <property type="entry name" value="Thioredoxin_domain"/>
</dbReference>
<evidence type="ECO:0000313" key="3">
    <source>
        <dbReference type="EMBL" id="GEK77831.1"/>
    </source>
</evidence>
<organism evidence="3 4">
    <name type="scientific">Pseudoalteromonas atlantica</name>
    <name type="common">Alteromonas atlantica</name>
    <dbReference type="NCBI Taxonomy" id="288"/>
    <lineage>
        <taxon>Bacteria</taxon>
        <taxon>Pseudomonadati</taxon>
        <taxon>Pseudomonadota</taxon>
        <taxon>Gammaproteobacteria</taxon>
        <taxon>Alteromonadales</taxon>
        <taxon>Pseudoalteromonadaceae</taxon>
        <taxon>Pseudoalteromonas</taxon>
    </lineage>
</organism>
<dbReference type="InterPro" id="IPR051470">
    <property type="entry name" value="Thiol:disulfide_interchange"/>
</dbReference>
<protein>
    <submittedName>
        <fullName evidence="3">Thioredoxin</fullName>
    </submittedName>
</protein>
<dbReference type="SUPFAM" id="SSF52833">
    <property type="entry name" value="Thioredoxin-like"/>
    <property type="match status" value="1"/>
</dbReference>
<dbReference type="Pfam" id="PF13462">
    <property type="entry name" value="Thioredoxin_4"/>
    <property type="match status" value="1"/>
</dbReference>
<dbReference type="EMBL" id="BJUT01000045">
    <property type="protein sequence ID" value="GEK77831.1"/>
    <property type="molecule type" value="Genomic_DNA"/>
</dbReference>
<dbReference type="PROSITE" id="PS51352">
    <property type="entry name" value="THIOREDOXIN_2"/>
    <property type="match status" value="1"/>
</dbReference>
<feature type="coiled-coil region" evidence="1">
    <location>
        <begin position="17"/>
        <end position="44"/>
    </location>
</feature>
<dbReference type="InterPro" id="IPR012336">
    <property type="entry name" value="Thioredoxin-like_fold"/>
</dbReference>
<keyword evidence="1" id="KW-0175">Coiled coil</keyword>
<dbReference type="PROSITE" id="PS51257">
    <property type="entry name" value="PROKAR_LIPOPROTEIN"/>
    <property type="match status" value="1"/>
</dbReference>
<dbReference type="Gene3D" id="3.40.30.10">
    <property type="entry name" value="Glutaredoxin"/>
    <property type="match status" value="1"/>
</dbReference>
<proteinExistence type="predicted"/>
<evidence type="ECO:0000256" key="1">
    <source>
        <dbReference type="SAM" id="Coils"/>
    </source>
</evidence>
<dbReference type="Proteomes" id="UP000321189">
    <property type="component" value="Unassembled WGS sequence"/>
</dbReference>
<dbReference type="PANTHER" id="PTHR35272">
    <property type="entry name" value="THIOL:DISULFIDE INTERCHANGE PROTEIN DSBC-RELATED"/>
    <property type="match status" value="1"/>
</dbReference>
<gene>
    <name evidence="3" type="ORF">PAT01_31350</name>
</gene>
<dbReference type="PANTHER" id="PTHR35272:SF3">
    <property type="entry name" value="THIOL:DISULFIDE INTERCHANGE PROTEIN DSBC"/>
    <property type="match status" value="1"/>
</dbReference>
<dbReference type="RefSeq" id="WP_138577047.1">
    <property type="nucleotide sequence ID" value="NZ_BJUT01000045.1"/>
</dbReference>
<accession>A0ABQ0UHB2</accession>
<reference evidence="3 4" key="1">
    <citation type="submission" date="2019-07" db="EMBL/GenBank/DDBJ databases">
        <title>Whole genome shotgun sequence of Pseudoalteromonas atlantica NBRC 103033.</title>
        <authorList>
            <person name="Hosoyama A."/>
            <person name="Uohara A."/>
            <person name="Ohji S."/>
            <person name="Ichikawa N."/>
        </authorList>
    </citation>
    <scope>NUCLEOTIDE SEQUENCE [LARGE SCALE GENOMIC DNA]</scope>
    <source>
        <strain evidence="3 4">NBRC 103033</strain>
    </source>
</reference>